<gene>
    <name evidence="1" type="ORF">RclHR1_01460019</name>
</gene>
<name>A0A2Z6QQF8_9GLOM</name>
<comment type="caution">
    <text evidence="1">The sequence shown here is derived from an EMBL/GenBank/DDBJ whole genome shotgun (WGS) entry which is preliminary data.</text>
</comment>
<keyword evidence="2" id="KW-1185">Reference proteome</keyword>
<accession>A0A2Z6QQF8</accession>
<reference evidence="1 2" key="1">
    <citation type="submission" date="2017-11" db="EMBL/GenBank/DDBJ databases">
        <title>The genome of Rhizophagus clarus HR1 reveals common genetic basis of auxotrophy among arbuscular mycorrhizal fungi.</title>
        <authorList>
            <person name="Kobayashi Y."/>
        </authorList>
    </citation>
    <scope>NUCLEOTIDE SEQUENCE [LARGE SCALE GENOMIC DNA]</scope>
    <source>
        <strain evidence="1 2">HR1</strain>
    </source>
</reference>
<sequence>MLSIKILSIFTEVDNPHRFHFYLYNLEQKMPREENHMEIKWQTSNEELVRIKAARYFDDKWDQITNNNNASLEARLEKERKSTVEESREKFFSKPRDRYCKKI</sequence>
<evidence type="ECO:0000313" key="2">
    <source>
        <dbReference type="Proteomes" id="UP000247702"/>
    </source>
</evidence>
<evidence type="ECO:0000313" key="1">
    <source>
        <dbReference type="EMBL" id="GBB88069.1"/>
    </source>
</evidence>
<organism evidence="1 2">
    <name type="scientific">Rhizophagus clarus</name>
    <dbReference type="NCBI Taxonomy" id="94130"/>
    <lineage>
        <taxon>Eukaryota</taxon>
        <taxon>Fungi</taxon>
        <taxon>Fungi incertae sedis</taxon>
        <taxon>Mucoromycota</taxon>
        <taxon>Glomeromycotina</taxon>
        <taxon>Glomeromycetes</taxon>
        <taxon>Glomerales</taxon>
        <taxon>Glomeraceae</taxon>
        <taxon>Rhizophagus</taxon>
    </lineage>
</organism>
<dbReference type="EMBL" id="BEXD01000513">
    <property type="protein sequence ID" value="GBB88069.1"/>
    <property type="molecule type" value="Genomic_DNA"/>
</dbReference>
<dbReference type="AlphaFoldDB" id="A0A2Z6QQF8"/>
<protein>
    <submittedName>
        <fullName evidence="1">Uncharacterized protein</fullName>
    </submittedName>
</protein>
<dbReference type="STRING" id="94130.A0A2Z6QQF8"/>
<proteinExistence type="predicted"/>
<dbReference type="Proteomes" id="UP000247702">
    <property type="component" value="Unassembled WGS sequence"/>
</dbReference>